<evidence type="ECO:0000256" key="1">
    <source>
        <dbReference type="ARBA" id="ARBA00004651"/>
    </source>
</evidence>
<evidence type="ECO:0000313" key="9">
    <source>
        <dbReference type="EMBL" id="TFC97441.1"/>
    </source>
</evidence>
<dbReference type="Pfam" id="PF01758">
    <property type="entry name" value="SBF"/>
    <property type="match status" value="1"/>
</dbReference>
<feature type="transmembrane region" description="Helical" evidence="8">
    <location>
        <begin position="85"/>
        <end position="108"/>
    </location>
</feature>
<evidence type="ECO:0000256" key="3">
    <source>
        <dbReference type="ARBA" id="ARBA00022448"/>
    </source>
</evidence>
<keyword evidence="6 8" id="KW-1133">Transmembrane helix</keyword>
<evidence type="ECO:0000256" key="8">
    <source>
        <dbReference type="SAM" id="Phobius"/>
    </source>
</evidence>
<comment type="subcellular location">
    <subcellularLocation>
        <location evidence="1">Cell membrane</location>
        <topology evidence="1">Multi-pass membrane protein</topology>
    </subcellularLocation>
</comment>
<reference evidence="9 10" key="1">
    <citation type="submission" date="2019-03" db="EMBL/GenBank/DDBJ databases">
        <title>Genomics of glacier-inhabiting Cryobacterium strains.</title>
        <authorList>
            <person name="Liu Q."/>
            <person name="Xin Y.-H."/>
        </authorList>
    </citation>
    <scope>NUCLEOTIDE SEQUENCE [LARGE SCALE GENOMIC DNA]</scope>
    <source>
        <strain evidence="9 10">TMT4-23</strain>
    </source>
</reference>
<protein>
    <submittedName>
        <fullName evidence="9">Arsenic resistance protein</fullName>
    </submittedName>
</protein>
<feature type="transmembrane region" description="Helical" evidence="8">
    <location>
        <begin position="183"/>
        <end position="201"/>
    </location>
</feature>
<dbReference type="EMBL" id="SOGJ01000023">
    <property type="protein sequence ID" value="TFC97441.1"/>
    <property type="molecule type" value="Genomic_DNA"/>
</dbReference>
<comment type="caution">
    <text evidence="9">The sequence shown here is derived from an EMBL/GenBank/DDBJ whole genome shotgun (WGS) entry which is preliminary data.</text>
</comment>
<comment type="similarity">
    <text evidence="2">Belongs to the arsenical resistance-3 (ACR3) (TC 2.A.59) family.</text>
</comment>
<feature type="transmembrane region" description="Helical" evidence="8">
    <location>
        <begin position="144"/>
        <end position="167"/>
    </location>
</feature>
<feature type="transmembrane region" description="Helical" evidence="8">
    <location>
        <begin position="52"/>
        <end position="73"/>
    </location>
</feature>
<dbReference type="PANTHER" id="PTHR43057">
    <property type="entry name" value="ARSENITE EFFLUX TRANSPORTER"/>
    <property type="match status" value="1"/>
</dbReference>
<gene>
    <name evidence="9" type="ORF">E3O65_11695</name>
</gene>
<dbReference type="InterPro" id="IPR038770">
    <property type="entry name" value="Na+/solute_symporter_sf"/>
</dbReference>
<dbReference type="PANTHER" id="PTHR43057:SF1">
    <property type="entry name" value="ARSENICAL-RESISTANCE PROTEIN 3"/>
    <property type="match status" value="1"/>
</dbReference>
<dbReference type="InterPro" id="IPR002657">
    <property type="entry name" value="BilAc:Na_symport/Acr3"/>
</dbReference>
<feature type="transmembrane region" description="Helical" evidence="8">
    <location>
        <begin position="308"/>
        <end position="330"/>
    </location>
</feature>
<accession>A0ABY2J0P3</accession>
<evidence type="ECO:0000256" key="7">
    <source>
        <dbReference type="ARBA" id="ARBA00023136"/>
    </source>
</evidence>
<evidence type="ECO:0000313" key="10">
    <source>
        <dbReference type="Proteomes" id="UP000298355"/>
    </source>
</evidence>
<dbReference type="InterPro" id="IPR004706">
    <property type="entry name" value="Arsenical-R_Acr3"/>
</dbReference>
<keyword evidence="10" id="KW-1185">Reference proteome</keyword>
<keyword evidence="5 8" id="KW-0812">Transmembrane</keyword>
<evidence type="ECO:0000256" key="6">
    <source>
        <dbReference type="ARBA" id="ARBA00022989"/>
    </source>
</evidence>
<keyword evidence="3" id="KW-0813">Transport</keyword>
<dbReference type="RefSeq" id="WP_134363882.1">
    <property type="nucleotide sequence ID" value="NZ_SOGJ01000023.1"/>
</dbReference>
<keyword evidence="7 8" id="KW-0472">Membrane</keyword>
<dbReference type="Proteomes" id="UP000298355">
    <property type="component" value="Unassembled WGS sequence"/>
</dbReference>
<feature type="transmembrane region" description="Helical" evidence="8">
    <location>
        <begin position="280"/>
        <end position="302"/>
    </location>
</feature>
<dbReference type="Gene3D" id="1.20.1530.20">
    <property type="match status" value="1"/>
</dbReference>
<evidence type="ECO:0000256" key="4">
    <source>
        <dbReference type="ARBA" id="ARBA00022475"/>
    </source>
</evidence>
<feature type="transmembrane region" description="Helical" evidence="8">
    <location>
        <begin position="213"/>
        <end position="234"/>
    </location>
</feature>
<evidence type="ECO:0000256" key="2">
    <source>
        <dbReference type="ARBA" id="ARBA00010110"/>
    </source>
</evidence>
<feature type="transmembrane region" description="Helical" evidence="8">
    <location>
        <begin position="114"/>
        <end position="132"/>
    </location>
</feature>
<name>A0ABY2J0P3_9MICO</name>
<proteinExistence type="inferred from homology"/>
<organism evidence="9 10">
    <name type="scientific">Cryobacterium breve</name>
    <dbReference type="NCBI Taxonomy" id="1259258"/>
    <lineage>
        <taxon>Bacteria</taxon>
        <taxon>Bacillati</taxon>
        <taxon>Actinomycetota</taxon>
        <taxon>Actinomycetes</taxon>
        <taxon>Micrococcales</taxon>
        <taxon>Microbacteriaceae</taxon>
        <taxon>Cryobacterium</taxon>
    </lineage>
</organism>
<evidence type="ECO:0000256" key="5">
    <source>
        <dbReference type="ARBA" id="ARBA00022692"/>
    </source>
</evidence>
<sequence>MRLLSPTSAPPSPFAFARTLGKTPWALTALLLAAIVAGSILGTVSPRTGEVFSGGVDATVLTLMCLLLFEVHFSDIRRMRAAPRFLMVAWCANFILIPIVGLAIASLFLAAEPLLFTGLLIYFLAPCTDWFLGFTRLAGGDTALGTVLLPVNLITQLALFPIVLMLFSRTASAAGPGTMLETIGLWFAVPATIAVGTRAVLTRYLLKAAFDRLLRVVGATIPWILAVVIVEIFAAHIGEILGRADAFASILTAVVVFFTLTFLLGHTLSKIFRFRYPEHALLTMTTAARNAPLMLALTMIALPDQPLIYAAIIIGMLVEFPHLTIIRALLIRSRRSTENPPSGFVAPRLRTDRCTPHVAGQLSSGDVGHQQRAP</sequence>
<feature type="transmembrane region" description="Helical" evidence="8">
    <location>
        <begin position="246"/>
        <end position="268"/>
    </location>
</feature>
<keyword evidence="4" id="KW-1003">Cell membrane</keyword>